<name>A0A3B0WFG6_9ZZZZ</name>
<proteinExistence type="predicted"/>
<dbReference type="SUPFAM" id="SSF47240">
    <property type="entry name" value="Ferritin-like"/>
    <property type="match status" value="1"/>
</dbReference>
<accession>A0A3B0WFG6</accession>
<dbReference type="CDD" id="cd00657">
    <property type="entry name" value="Ferritin_like"/>
    <property type="match status" value="1"/>
</dbReference>
<gene>
    <name evidence="1" type="ORF">MNBD_GAMMA05-970</name>
</gene>
<protein>
    <recommendedName>
        <fullName evidence="2">Ferritin-like domain-containing protein</fullName>
    </recommendedName>
</protein>
<organism evidence="1">
    <name type="scientific">hydrothermal vent metagenome</name>
    <dbReference type="NCBI Taxonomy" id="652676"/>
    <lineage>
        <taxon>unclassified sequences</taxon>
        <taxon>metagenomes</taxon>
        <taxon>ecological metagenomes</taxon>
    </lineage>
</organism>
<reference evidence="1" key="1">
    <citation type="submission" date="2018-06" db="EMBL/GenBank/DDBJ databases">
        <authorList>
            <person name="Zhirakovskaya E."/>
        </authorList>
    </citation>
    <scope>NUCLEOTIDE SEQUENCE</scope>
</reference>
<dbReference type="EMBL" id="UOFE01000013">
    <property type="protein sequence ID" value="VAW51093.1"/>
    <property type="molecule type" value="Genomic_DNA"/>
</dbReference>
<dbReference type="Gene3D" id="1.20.1260.10">
    <property type="match status" value="1"/>
</dbReference>
<sequence length="220" mass="25074">MKQLHEVTDLEYRVAMGRLLVMYTQVDYLIMRAVAERIATAPDDESRLFMAKQVGDESRHVRIQQEWVEKFGTDTTPVFNVLQQEMFLAHFRSLNWIDFLTDMYVCIEALGGEAVEQIVPMADPGTRASLKVPLQDEVDHIAFGLDRLAFELSKLPLNESAAYLETIETRLNFLDDTLHGLGIDVPAMFRAVGADYQKVVDTVLERRREIMNVLARPLAA</sequence>
<dbReference type="InterPro" id="IPR012347">
    <property type="entry name" value="Ferritin-like"/>
</dbReference>
<evidence type="ECO:0008006" key="2">
    <source>
        <dbReference type="Google" id="ProtNLM"/>
    </source>
</evidence>
<evidence type="ECO:0000313" key="1">
    <source>
        <dbReference type="EMBL" id="VAW51093.1"/>
    </source>
</evidence>
<dbReference type="AlphaFoldDB" id="A0A3B0WFG6"/>
<dbReference type="InterPro" id="IPR009078">
    <property type="entry name" value="Ferritin-like_SF"/>
</dbReference>